<dbReference type="Proteomes" id="UP000557217">
    <property type="component" value="Unassembled WGS sequence"/>
</dbReference>
<dbReference type="InterPro" id="IPR010359">
    <property type="entry name" value="IrrE_HExxH"/>
</dbReference>
<dbReference type="EMBL" id="JACHGZ010000008">
    <property type="protein sequence ID" value="MBB5148611.1"/>
    <property type="molecule type" value="Genomic_DNA"/>
</dbReference>
<reference evidence="2 3" key="1">
    <citation type="submission" date="2020-08" db="EMBL/GenBank/DDBJ databases">
        <title>Genomic Encyclopedia of Type Strains, Phase IV (KMG-IV): sequencing the most valuable type-strain genomes for metagenomic binning, comparative biology and taxonomic classification.</title>
        <authorList>
            <person name="Goeker M."/>
        </authorList>
    </citation>
    <scope>NUCLEOTIDE SEQUENCE [LARGE SCALE GENOMIC DNA]</scope>
    <source>
        <strain evidence="2 3">DSM 10633</strain>
    </source>
</reference>
<dbReference type="RefSeq" id="WP_168412122.1">
    <property type="nucleotide sequence ID" value="NZ_JAAXPW010000008.1"/>
</dbReference>
<evidence type="ECO:0000313" key="3">
    <source>
        <dbReference type="Proteomes" id="UP000557217"/>
    </source>
</evidence>
<keyword evidence="3" id="KW-1185">Reference proteome</keyword>
<name>A0A840PV52_URETH</name>
<evidence type="ECO:0000313" key="2">
    <source>
        <dbReference type="EMBL" id="MBB5148611.1"/>
    </source>
</evidence>
<dbReference type="Pfam" id="PF06114">
    <property type="entry name" value="Peptidase_M78"/>
    <property type="match status" value="1"/>
</dbReference>
<dbReference type="AlphaFoldDB" id="A0A840PV52"/>
<protein>
    <submittedName>
        <fullName evidence="2">Zn-dependent peptidase ImmA (M78 family)</fullName>
    </submittedName>
</protein>
<gene>
    <name evidence="2" type="ORF">HNR36_000997</name>
</gene>
<sequence length="168" mass="20553">MCQTYMEDFVHELYTRMDILEPHQLSYQNISTNLGIRVLHWYESSQALFFNNQSYIFLNTYLSEEQKWQDFCHELGHVLLHAGNQKKLSKEFIRYQEEKANLFMYHACIPSFMLKQLKICDATYETIKMIRELFCVEENFAKKRLERYLNNLFYRHVVYNEQFISNWL</sequence>
<organism evidence="2 3">
    <name type="scientific">Ureibacillus thermosphaericus</name>
    <dbReference type="NCBI Taxonomy" id="51173"/>
    <lineage>
        <taxon>Bacteria</taxon>
        <taxon>Bacillati</taxon>
        <taxon>Bacillota</taxon>
        <taxon>Bacilli</taxon>
        <taxon>Bacillales</taxon>
        <taxon>Caryophanaceae</taxon>
        <taxon>Ureibacillus</taxon>
    </lineage>
</organism>
<proteinExistence type="predicted"/>
<accession>A0A840PV52</accession>
<evidence type="ECO:0000259" key="1">
    <source>
        <dbReference type="Pfam" id="PF06114"/>
    </source>
</evidence>
<comment type="caution">
    <text evidence="2">The sequence shown here is derived from an EMBL/GenBank/DDBJ whole genome shotgun (WGS) entry which is preliminary data.</text>
</comment>
<feature type="domain" description="IrrE N-terminal-like" evidence="1">
    <location>
        <begin position="43"/>
        <end position="145"/>
    </location>
</feature>
<dbReference type="Gene3D" id="1.10.10.2910">
    <property type="match status" value="1"/>
</dbReference>